<organism evidence="3 4">
    <name type="scientific">Natronococcus jeotgali DSM 18795</name>
    <dbReference type="NCBI Taxonomy" id="1227498"/>
    <lineage>
        <taxon>Archaea</taxon>
        <taxon>Methanobacteriati</taxon>
        <taxon>Methanobacteriota</taxon>
        <taxon>Stenosarchaea group</taxon>
        <taxon>Halobacteria</taxon>
        <taxon>Halobacteriales</taxon>
        <taxon>Natrialbaceae</taxon>
        <taxon>Natronococcus</taxon>
    </lineage>
</organism>
<dbReference type="InterPro" id="IPR008490">
    <property type="entry name" value="Transposase_InsH_N"/>
</dbReference>
<evidence type="ECO:0000259" key="2">
    <source>
        <dbReference type="Pfam" id="PF05598"/>
    </source>
</evidence>
<evidence type="ECO:0000256" key="1">
    <source>
        <dbReference type="SAM" id="MobiDB-lite"/>
    </source>
</evidence>
<evidence type="ECO:0000313" key="4">
    <source>
        <dbReference type="Proteomes" id="UP000011531"/>
    </source>
</evidence>
<dbReference type="RefSeq" id="WP_008422276.1">
    <property type="nucleotide sequence ID" value="NZ_AOIA01000071.1"/>
</dbReference>
<dbReference type="EMBL" id="AOIA01000071">
    <property type="protein sequence ID" value="ELY62157.1"/>
    <property type="molecule type" value="Genomic_DNA"/>
</dbReference>
<dbReference type="AlphaFoldDB" id="L9XKR3"/>
<proteinExistence type="predicted"/>
<name>L9XKR3_9EURY</name>
<gene>
    <name evidence="3" type="ORF">C492_08370</name>
</gene>
<keyword evidence="4" id="KW-1185">Reference proteome</keyword>
<accession>L9XKR3</accession>
<protein>
    <submittedName>
        <fullName evidence="3">Transposase IS4 family protein</fullName>
    </submittedName>
</protein>
<dbReference type="Proteomes" id="UP000011531">
    <property type="component" value="Unassembled WGS sequence"/>
</dbReference>
<feature type="domain" description="Transposase InsH N-terminal" evidence="2">
    <location>
        <begin position="83"/>
        <end position="137"/>
    </location>
</feature>
<evidence type="ECO:0000313" key="3">
    <source>
        <dbReference type="EMBL" id="ELY62157.1"/>
    </source>
</evidence>
<reference evidence="3 4" key="1">
    <citation type="journal article" date="2014" name="PLoS Genet.">
        <title>Phylogenetically driven sequencing of extremely halophilic archaea reveals strategies for static and dynamic osmo-response.</title>
        <authorList>
            <person name="Becker E.A."/>
            <person name="Seitzer P.M."/>
            <person name="Tritt A."/>
            <person name="Larsen D."/>
            <person name="Krusor M."/>
            <person name="Yao A.I."/>
            <person name="Wu D."/>
            <person name="Madern D."/>
            <person name="Eisen J.A."/>
            <person name="Darling A.E."/>
            <person name="Facciotti M.T."/>
        </authorList>
    </citation>
    <scope>NUCLEOTIDE SEQUENCE [LARGE SCALE GENOMIC DNA]</scope>
    <source>
        <strain evidence="3 4">DSM 18795</strain>
    </source>
</reference>
<comment type="caution">
    <text evidence="3">The sequence shown here is derived from an EMBL/GenBank/DDBJ whole genome shotgun (WGS) entry which is preliminary data.</text>
</comment>
<feature type="region of interest" description="Disordered" evidence="1">
    <location>
        <begin position="166"/>
        <end position="186"/>
    </location>
</feature>
<sequence length="314" mass="36489">MASTQASRRDVFRAIATDSYRKWPAYDTTGLYDRSSLGALEEDIQTIASAWFAHKAYDSIDEFICELPLKYVDLTPHDQYDEPATYEIRTLVRTFLLKEAYGWDHETALLEYLKDQPVIQQQLGFETLPDQSTFWRTWHCRFSPDLQETIQESARLLLINANRKGSDVPRDPLHDSESHEETSPTDHEVLAHADEITEQLSHIAYPAFSLNRGDSCEIHPNAFWALQTYLGLRENLAANEGARSFFYDPQRDRTPLGHPHRTHIRGLSLDSIHEMYHEALQRLINRVSETDVFHRAEVRELSRVRHDGIRRLSR</sequence>
<dbReference type="Pfam" id="PF05598">
    <property type="entry name" value="DUF772"/>
    <property type="match status" value="1"/>
</dbReference>